<dbReference type="PANTHER" id="PTHR12612">
    <property type="entry name" value="NUCLEAR TRANSPORT FACTOR 2"/>
    <property type="match status" value="1"/>
</dbReference>
<keyword evidence="2" id="KW-0539">Nucleus</keyword>
<dbReference type="Proteomes" id="UP001177140">
    <property type="component" value="Unassembled WGS sequence"/>
</dbReference>
<dbReference type="SUPFAM" id="SSF54427">
    <property type="entry name" value="NTF2-like"/>
    <property type="match status" value="1"/>
</dbReference>
<evidence type="ECO:0000256" key="1">
    <source>
        <dbReference type="ARBA" id="ARBA00022490"/>
    </source>
</evidence>
<reference evidence="4" key="1">
    <citation type="submission" date="2022-03" db="EMBL/GenBank/DDBJ databases">
        <title>A functionally conserved STORR gene fusion in Papaver species that diverged 16.8 million years ago.</title>
        <authorList>
            <person name="Catania T."/>
        </authorList>
    </citation>
    <scope>NUCLEOTIDE SEQUENCE</scope>
    <source>
        <strain evidence="4">S-191538</strain>
    </source>
</reference>
<comment type="subcellular location">
    <subcellularLocation>
        <location evidence="2">Cytoplasm</location>
    </subcellularLocation>
    <subcellularLocation>
        <location evidence="2">Nucleus</location>
    </subcellularLocation>
</comment>
<protein>
    <recommendedName>
        <fullName evidence="3">NTF2 domain-containing protein</fullName>
    </recommendedName>
</protein>
<dbReference type="GO" id="GO:0005635">
    <property type="term" value="C:nuclear envelope"/>
    <property type="evidence" value="ECO:0007669"/>
    <property type="project" value="UniProtKB-ARBA"/>
</dbReference>
<accession>A0AA41VTC3</accession>
<name>A0AA41VTC3_PAPNU</name>
<dbReference type="FunFam" id="3.10.450.50:FF:000005">
    <property type="entry name" value="Nuclear transport factor 2"/>
    <property type="match status" value="1"/>
</dbReference>
<evidence type="ECO:0000313" key="4">
    <source>
        <dbReference type="EMBL" id="MCL7046915.1"/>
    </source>
</evidence>
<feature type="domain" description="NTF2" evidence="3">
    <location>
        <begin position="6"/>
        <end position="95"/>
    </location>
</feature>
<dbReference type="Pfam" id="PF02136">
    <property type="entry name" value="NTF2"/>
    <property type="match status" value="1"/>
</dbReference>
<keyword evidence="1 2" id="KW-0963">Cytoplasm</keyword>
<dbReference type="EMBL" id="JAJJMA010287172">
    <property type="protein sequence ID" value="MCL7046915.1"/>
    <property type="molecule type" value="Genomic_DNA"/>
</dbReference>
<dbReference type="InterPro" id="IPR018222">
    <property type="entry name" value="Nuclear_transport_factor_2_euk"/>
</dbReference>
<evidence type="ECO:0000256" key="2">
    <source>
        <dbReference type="RuleBase" id="RU369002"/>
    </source>
</evidence>
<evidence type="ECO:0000259" key="3">
    <source>
        <dbReference type="PROSITE" id="PS50177"/>
    </source>
</evidence>
<keyword evidence="2" id="KW-0653">Protein transport</keyword>
<dbReference type="AlphaFoldDB" id="A0AA41VTC3"/>
<comment type="function">
    <text evidence="2">Has a role in nuclear-cytoplasmic transport of proteins and mRNAs.</text>
</comment>
<keyword evidence="2" id="KW-0813">Transport</keyword>
<dbReference type="InterPro" id="IPR002075">
    <property type="entry name" value="NTF2_dom"/>
</dbReference>
<dbReference type="InterPro" id="IPR032710">
    <property type="entry name" value="NTF2-like_dom_sf"/>
</dbReference>
<dbReference type="CDD" id="cd00780">
    <property type="entry name" value="NTF2"/>
    <property type="match status" value="1"/>
</dbReference>
<dbReference type="GO" id="GO:0006606">
    <property type="term" value="P:protein import into nucleus"/>
    <property type="evidence" value="ECO:0007669"/>
    <property type="project" value="UniProtKB-ARBA"/>
</dbReference>
<dbReference type="PROSITE" id="PS50177">
    <property type="entry name" value="NTF2_DOMAIN"/>
    <property type="match status" value="1"/>
</dbReference>
<proteinExistence type="predicted"/>
<evidence type="ECO:0000313" key="5">
    <source>
        <dbReference type="Proteomes" id="UP001177140"/>
    </source>
</evidence>
<dbReference type="GO" id="GO:0005737">
    <property type="term" value="C:cytoplasm"/>
    <property type="evidence" value="ECO:0007669"/>
    <property type="project" value="UniProtKB-SubCell"/>
</dbReference>
<dbReference type="InterPro" id="IPR045875">
    <property type="entry name" value="NTF2"/>
</dbReference>
<comment type="caution">
    <text evidence="4">The sequence shown here is derived from an EMBL/GenBank/DDBJ whole genome shotgun (WGS) entry which is preliminary data.</text>
</comment>
<keyword evidence="5" id="KW-1185">Reference proteome</keyword>
<sequence>MDPETVSKAFVEHYYTTFDANRANLGSLYQESSMLTFEGQQIQGSQNIVAKLNSLSFQQCKHTITTVDCQPSGHAGVCLGVLLMPALGDVMVLLL</sequence>
<dbReference type="GO" id="GO:0051028">
    <property type="term" value="P:mRNA transport"/>
    <property type="evidence" value="ECO:0007669"/>
    <property type="project" value="UniProtKB-UniRule"/>
</dbReference>
<gene>
    <name evidence="4" type="ORF">MKW94_002780</name>
</gene>
<organism evidence="4 5">
    <name type="scientific">Papaver nudicaule</name>
    <name type="common">Iceland poppy</name>
    <dbReference type="NCBI Taxonomy" id="74823"/>
    <lineage>
        <taxon>Eukaryota</taxon>
        <taxon>Viridiplantae</taxon>
        <taxon>Streptophyta</taxon>
        <taxon>Embryophyta</taxon>
        <taxon>Tracheophyta</taxon>
        <taxon>Spermatophyta</taxon>
        <taxon>Magnoliopsida</taxon>
        <taxon>Ranunculales</taxon>
        <taxon>Papaveraceae</taxon>
        <taxon>Papaveroideae</taxon>
        <taxon>Papaver</taxon>
    </lineage>
</organism>
<dbReference type="Gene3D" id="3.10.450.50">
    <property type="match status" value="1"/>
</dbReference>